<protein>
    <recommendedName>
        <fullName evidence="4">Chitinase</fullName>
    </recommendedName>
</protein>
<comment type="caution">
    <text evidence="2">The sequence shown here is derived from an EMBL/GenBank/DDBJ whole genome shotgun (WGS) entry which is preliminary data.</text>
</comment>
<gene>
    <name evidence="2" type="ORF">HDA43_005698</name>
</gene>
<evidence type="ECO:0008006" key="4">
    <source>
        <dbReference type="Google" id="ProtNLM"/>
    </source>
</evidence>
<accession>A0A852VAG8</accession>
<dbReference type="EMBL" id="JACCCO010000003">
    <property type="protein sequence ID" value="NYF43471.1"/>
    <property type="molecule type" value="Genomic_DNA"/>
</dbReference>
<feature type="region of interest" description="Disordered" evidence="1">
    <location>
        <begin position="51"/>
        <end position="116"/>
    </location>
</feature>
<feature type="region of interest" description="Disordered" evidence="1">
    <location>
        <begin position="363"/>
        <end position="382"/>
    </location>
</feature>
<dbReference type="RefSeq" id="WP_179826999.1">
    <property type="nucleotide sequence ID" value="NZ_JACCCO010000003.1"/>
</dbReference>
<evidence type="ECO:0000256" key="1">
    <source>
        <dbReference type="SAM" id="MobiDB-lite"/>
    </source>
</evidence>
<organism evidence="2 3">
    <name type="scientific">Streptosporangium sandarakinum</name>
    <dbReference type="NCBI Taxonomy" id="1260955"/>
    <lineage>
        <taxon>Bacteria</taxon>
        <taxon>Bacillati</taxon>
        <taxon>Actinomycetota</taxon>
        <taxon>Actinomycetes</taxon>
        <taxon>Streptosporangiales</taxon>
        <taxon>Streptosporangiaceae</taxon>
        <taxon>Streptosporangium</taxon>
    </lineage>
</organism>
<dbReference type="AlphaFoldDB" id="A0A852VAG8"/>
<evidence type="ECO:0000313" key="3">
    <source>
        <dbReference type="Proteomes" id="UP000576393"/>
    </source>
</evidence>
<sequence length="382" mass="38060">MPVTTDRSATRRSGGPGTLPRPLTALASAVLLAGTGVAVWLLPSGPVNRPWAGGPGPEGPARGGAAPRPAPSGPGTPGSGSSRPGPSRPDSLPSAGPGPARPEPPTGRPSGVVPFADVARDPSFTEYGTAGRSRWVVLGHLVAVGDGCAAGWAGLPGRAGAIVSRLGPMRAAGGEVGVVFGGPAGREPAAACADPDRLAAAYRRAIGALGASYAAFEPQEPDGPETVLRRARAIAALQREAAARGRPLTVGVALPATAAGLTPRGRAMLRSTRLAGVEIGAVDLLVPLDRTPAGRARLGAVAAAVRAAQPQVARSLGRPAAWDRIALSPVLTGPRGLTDAETRTLTGFTARNGLAWLSVREAAPASGPGGARLLAGAPGRER</sequence>
<feature type="region of interest" description="Disordered" evidence="1">
    <location>
        <begin position="1"/>
        <end position="22"/>
    </location>
</feature>
<dbReference type="Gene3D" id="3.20.20.80">
    <property type="entry name" value="Glycosidases"/>
    <property type="match status" value="1"/>
</dbReference>
<name>A0A852VAG8_9ACTN</name>
<proteinExistence type="predicted"/>
<feature type="compositionally biased region" description="Low complexity" evidence="1">
    <location>
        <begin position="79"/>
        <end position="89"/>
    </location>
</feature>
<keyword evidence="3" id="KW-1185">Reference proteome</keyword>
<dbReference type="Proteomes" id="UP000576393">
    <property type="component" value="Unassembled WGS sequence"/>
</dbReference>
<evidence type="ECO:0000313" key="2">
    <source>
        <dbReference type="EMBL" id="NYF43471.1"/>
    </source>
</evidence>
<reference evidence="2 3" key="1">
    <citation type="submission" date="2020-07" db="EMBL/GenBank/DDBJ databases">
        <title>Sequencing the genomes of 1000 actinobacteria strains.</title>
        <authorList>
            <person name="Klenk H.-P."/>
        </authorList>
    </citation>
    <scope>NUCLEOTIDE SEQUENCE [LARGE SCALE GENOMIC DNA]</scope>
    <source>
        <strain evidence="2 3">DSM 45763</strain>
    </source>
</reference>